<dbReference type="Proteomes" id="UP000002663">
    <property type="component" value="Chromosome"/>
</dbReference>
<dbReference type="EMBL" id="AP012046">
    <property type="protein sequence ID" value="BAK94169.1"/>
    <property type="molecule type" value="Genomic_DNA"/>
</dbReference>
<organism evidence="2 3">
    <name type="scientific">Tetragenococcus halophilus (strain DSM 20338 / JCM 20259 / NCIMB 9735 / NBRC 12172)</name>
    <name type="common">Pediococcus halophilus</name>
    <dbReference type="NCBI Taxonomy" id="945021"/>
    <lineage>
        <taxon>Bacteria</taxon>
        <taxon>Bacillati</taxon>
        <taxon>Bacillota</taxon>
        <taxon>Bacilli</taxon>
        <taxon>Lactobacillales</taxon>
        <taxon>Enterococcaceae</taxon>
        <taxon>Tetragenococcus</taxon>
    </lineage>
</organism>
<feature type="coiled-coil region" evidence="1">
    <location>
        <begin position="120"/>
        <end position="147"/>
    </location>
</feature>
<evidence type="ECO:0000256" key="1">
    <source>
        <dbReference type="SAM" id="Coils"/>
    </source>
</evidence>
<evidence type="ECO:0000313" key="3">
    <source>
        <dbReference type="Proteomes" id="UP000002663"/>
    </source>
</evidence>
<dbReference type="AlphaFoldDB" id="A0AAN1SGS4"/>
<name>A0AAN1SGS4_TETHN</name>
<proteinExistence type="predicted"/>
<sequence>MEAICCMNKDVFKYSLKKLRERGFIGLNVDLSDIEGNQWGAFGCQTVLKVNNETRTVEIMSELDLMDYANDDEEKELDERLEEIEDDGTEAAETDVRVEFARSSYAPGGVIPSDDGKRRKEFVEGRIEILKESLAEYEKELKELTHLYYLKVDNNEYGYLNLDLDDNTWIFGPKQQNNGFQNRFTKEEITDMNEGLWGIAVPVEEDDLQC</sequence>
<dbReference type="RefSeq" id="WP_014124233.1">
    <property type="nucleotide sequence ID" value="NC_016052.1"/>
</dbReference>
<accession>A0AAN1SGS4</accession>
<dbReference type="KEGG" id="thl:TEH_08420"/>
<protein>
    <recommendedName>
        <fullName evidence="4">DUF1642 domain-containing protein</fullName>
    </recommendedName>
</protein>
<keyword evidence="1" id="KW-0175">Coiled coil</keyword>
<evidence type="ECO:0000313" key="2">
    <source>
        <dbReference type="EMBL" id="BAK94169.1"/>
    </source>
</evidence>
<reference evidence="2 3" key="1">
    <citation type="submission" date="2011-01" db="EMBL/GenBank/DDBJ databases">
        <title>Whole genome sequence of Tetragenococcus halophilus NBRC 12172.</title>
        <authorList>
            <person name="Nakazawa H."/>
            <person name="Omata S."/>
            <person name="Koga C."/>
            <person name="Watanabe Y."/>
            <person name="Katano Y."/>
            <person name="Ito N."/>
            <person name="Tsukatani N."/>
            <person name="Ankai A."/>
            <person name="Oguchi A."/>
            <person name="Fukui S."/>
            <person name="Yashiro I."/>
            <person name="Kamata S."/>
            <person name="Hashimoto Y."/>
            <person name="Yamazaki J."/>
            <person name="Taguchi H."/>
            <person name="Tanaka A."/>
            <person name="Koyama T."/>
            <person name="Ichige A."/>
            <person name="Hanya Y."/>
            <person name="Tanikawa S."/>
            <person name="Yamazaki S."/>
            <person name="Fujita N."/>
        </authorList>
    </citation>
    <scope>NUCLEOTIDE SEQUENCE [LARGE SCALE GENOMIC DNA]</scope>
    <source>
        <strain evidence="3">DSM 20338 / JCM 20259 / NCIMB 9735 / NBRC 12172</strain>
    </source>
</reference>
<evidence type="ECO:0008006" key="4">
    <source>
        <dbReference type="Google" id="ProtNLM"/>
    </source>
</evidence>
<gene>
    <name evidence="2" type="ordered locus">TEH_08420</name>
</gene>